<keyword evidence="2" id="KW-0175">Coiled coil</keyword>
<protein>
    <recommendedName>
        <fullName evidence="4">RING-type domain-containing protein</fullName>
    </recommendedName>
</protein>
<dbReference type="InterPro" id="IPR001841">
    <property type="entry name" value="Znf_RING"/>
</dbReference>
<proteinExistence type="predicted"/>
<dbReference type="CDD" id="cd16448">
    <property type="entry name" value="RING-H2"/>
    <property type="match status" value="1"/>
</dbReference>
<evidence type="ECO:0000313" key="5">
    <source>
        <dbReference type="EMBL" id="PBK96012.1"/>
    </source>
</evidence>
<sequence>MSMSPPSSPVQSVLARAAQKRRYQTFEELSSPMSPPAQSTSHQRKYPRLEMFTPPTPAHATSSRALRNESLRLEMSSNSPTPMPSAETLFGDFRVLEPECQKLEKRAVRAEQKAHKIEEMYRQAQFKAQNTEDSFNQLMHMHRQALAQLENTKDSIDSLKVDLNEARNGDWYFWDFVGELRCGICNQDLDRAYSLTCGDTFHSSCLWQWFEVTVQEHMVDTALGQVESACEPGPMQTCPVCLSDTQQAPIYNRKVVNLIQMLGGEDEQQGSYNWEVFFPSRSS</sequence>
<dbReference type="EMBL" id="KZ293651">
    <property type="protein sequence ID" value="PBK96012.1"/>
    <property type="molecule type" value="Genomic_DNA"/>
</dbReference>
<keyword evidence="1" id="KW-0479">Metal-binding</keyword>
<feature type="compositionally biased region" description="Polar residues" evidence="3">
    <location>
        <begin position="27"/>
        <end position="41"/>
    </location>
</feature>
<name>A0A2H3DX44_ARMGA</name>
<dbReference type="AlphaFoldDB" id="A0A2H3DX44"/>
<dbReference type="Proteomes" id="UP000217790">
    <property type="component" value="Unassembled WGS sequence"/>
</dbReference>
<dbReference type="PROSITE" id="PS50089">
    <property type="entry name" value="ZF_RING_2"/>
    <property type="match status" value="1"/>
</dbReference>
<keyword evidence="1" id="KW-0862">Zinc</keyword>
<feature type="domain" description="RING-type" evidence="4">
    <location>
        <begin position="182"/>
        <end position="241"/>
    </location>
</feature>
<organism evidence="5 6">
    <name type="scientific">Armillaria gallica</name>
    <name type="common">Bulbous honey fungus</name>
    <name type="synonym">Armillaria bulbosa</name>
    <dbReference type="NCBI Taxonomy" id="47427"/>
    <lineage>
        <taxon>Eukaryota</taxon>
        <taxon>Fungi</taxon>
        <taxon>Dikarya</taxon>
        <taxon>Basidiomycota</taxon>
        <taxon>Agaricomycotina</taxon>
        <taxon>Agaricomycetes</taxon>
        <taxon>Agaricomycetidae</taxon>
        <taxon>Agaricales</taxon>
        <taxon>Marasmiineae</taxon>
        <taxon>Physalacriaceae</taxon>
        <taxon>Armillaria</taxon>
    </lineage>
</organism>
<dbReference type="GO" id="GO:0008270">
    <property type="term" value="F:zinc ion binding"/>
    <property type="evidence" value="ECO:0007669"/>
    <property type="project" value="UniProtKB-KW"/>
</dbReference>
<evidence type="ECO:0000256" key="1">
    <source>
        <dbReference type="PROSITE-ProRule" id="PRU00175"/>
    </source>
</evidence>
<dbReference type="OMA" id="RRAQFEG"/>
<dbReference type="InParanoid" id="A0A2H3DX44"/>
<dbReference type="Gene3D" id="3.30.40.10">
    <property type="entry name" value="Zinc/RING finger domain, C3HC4 (zinc finger)"/>
    <property type="match status" value="1"/>
</dbReference>
<evidence type="ECO:0000256" key="2">
    <source>
        <dbReference type="SAM" id="Coils"/>
    </source>
</evidence>
<evidence type="ECO:0000256" key="3">
    <source>
        <dbReference type="SAM" id="MobiDB-lite"/>
    </source>
</evidence>
<reference evidence="6" key="1">
    <citation type="journal article" date="2017" name="Nat. Ecol. Evol.">
        <title>Genome expansion and lineage-specific genetic innovations in the forest pathogenic fungi Armillaria.</title>
        <authorList>
            <person name="Sipos G."/>
            <person name="Prasanna A.N."/>
            <person name="Walter M.C."/>
            <person name="O'Connor E."/>
            <person name="Balint B."/>
            <person name="Krizsan K."/>
            <person name="Kiss B."/>
            <person name="Hess J."/>
            <person name="Varga T."/>
            <person name="Slot J."/>
            <person name="Riley R."/>
            <person name="Boka B."/>
            <person name="Rigling D."/>
            <person name="Barry K."/>
            <person name="Lee J."/>
            <person name="Mihaltcheva S."/>
            <person name="LaButti K."/>
            <person name="Lipzen A."/>
            <person name="Waldron R."/>
            <person name="Moloney N.M."/>
            <person name="Sperisen C."/>
            <person name="Kredics L."/>
            <person name="Vagvoelgyi C."/>
            <person name="Patrignani A."/>
            <person name="Fitzpatrick D."/>
            <person name="Nagy I."/>
            <person name="Doyle S."/>
            <person name="Anderson J.B."/>
            <person name="Grigoriev I.V."/>
            <person name="Gueldener U."/>
            <person name="Muensterkoetter M."/>
            <person name="Nagy L.G."/>
        </authorList>
    </citation>
    <scope>NUCLEOTIDE SEQUENCE [LARGE SCALE GENOMIC DNA]</scope>
    <source>
        <strain evidence="6">Ar21-2</strain>
    </source>
</reference>
<dbReference type="OrthoDB" id="3089872at2759"/>
<feature type="coiled-coil region" evidence="2">
    <location>
        <begin position="100"/>
        <end position="169"/>
    </location>
</feature>
<keyword evidence="1" id="KW-0863">Zinc-finger</keyword>
<keyword evidence="6" id="KW-1185">Reference proteome</keyword>
<gene>
    <name evidence="5" type="ORF">ARMGADRAFT_1077522</name>
</gene>
<evidence type="ECO:0000313" key="6">
    <source>
        <dbReference type="Proteomes" id="UP000217790"/>
    </source>
</evidence>
<evidence type="ECO:0000259" key="4">
    <source>
        <dbReference type="PROSITE" id="PS50089"/>
    </source>
</evidence>
<accession>A0A2H3DX44</accession>
<feature type="region of interest" description="Disordered" evidence="3">
    <location>
        <begin position="1"/>
        <end position="64"/>
    </location>
</feature>
<dbReference type="SUPFAM" id="SSF57850">
    <property type="entry name" value="RING/U-box"/>
    <property type="match status" value="1"/>
</dbReference>
<dbReference type="InterPro" id="IPR013083">
    <property type="entry name" value="Znf_RING/FYVE/PHD"/>
</dbReference>